<dbReference type="PANTHER" id="PTHR43685">
    <property type="entry name" value="GLYCOSYLTRANSFERASE"/>
    <property type="match status" value="1"/>
</dbReference>
<keyword evidence="3" id="KW-1185">Reference proteome</keyword>
<dbReference type="Pfam" id="PF00535">
    <property type="entry name" value="Glycos_transf_2"/>
    <property type="match status" value="1"/>
</dbReference>
<evidence type="ECO:0000313" key="3">
    <source>
        <dbReference type="Proteomes" id="UP000006056"/>
    </source>
</evidence>
<dbReference type="PANTHER" id="PTHR43685:SF11">
    <property type="entry name" value="GLYCOSYLTRANSFERASE TAGX-RELATED"/>
    <property type="match status" value="1"/>
</dbReference>
<dbReference type="PATRIC" id="fig|926566.3.peg.2792"/>
<protein>
    <submittedName>
        <fullName evidence="2">Glycosyl transferase</fullName>
    </submittedName>
</protein>
<evidence type="ECO:0000259" key="1">
    <source>
        <dbReference type="Pfam" id="PF00535"/>
    </source>
</evidence>
<proteinExistence type="predicted"/>
<accession>I3ZIH5</accession>
<dbReference type="KEGG" id="trs:Terro_2807"/>
<dbReference type="InterPro" id="IPR001173">
    <property type="entry name" value="Glyco_trans_2-like"/>
</dbReference>
<dbReference type="Gene3D" id="3.90.550.10">
    <property type="entry name" value="Spore Coat Polysaccharide Biosynthesis Protein SpsA, Chain A"/>
    <property type="match status" value="2"/>
</dbReference>
<dbReference type="OrthoDB" id="9801954at2"/>
<dbReference type="eggNOG" id="COG1216">
    <property type="taxonomic scope" value="Bacteria"/>
</dbReference>
<reference evidence="2 3" key="1">
    <citation type="submission" date="2012-06" db="EMBL/GenBank/DDBJ databases">
        <title>Complete genome of Terriglobus roseus DSM 18391.</title>
        <authorList>
            <consortium name="US DOE Joint Genome Institute (JGI-PGF)"/>
            <person name="Lucas S."/>
            <person name="Copeland A."/>
            <person name="Lapidus A."/>
            <person name="Glavina del Rio T."/>
            <person name="Dalin E."/>
            <person name="Tice H."/>
            <person name="Bruce D."/>
            <person name="Goodwin L."/>
            <person name="Pitluck S."/>
            <person name="Peters L."/>
            <person name="Mikhailova N."/>
            <person name="Munk A.C.C."/>
            <person name="Kyrpides N."/>
            <person name="Mavromatis K."/>
            <person name="Ivanova N."/>
            <person name="Brettin T."/>
            <person name="Detter J.C."/>
            <person name="Han C."/>
            <person name="Larimer F."/>
            <person name="Land M."/>
            <person name="Hauser L."/>
            <person name="Markowitz V."/>
            <person name="Cheng J.-F."/>
            <person name="Hugenholtz P."/>
            <person name="Woyke T."/>
            <person name="Wu D."/>
            <person name="Brambilla E."/>
            <person name="Klenk H.-P."/>
            <person name="Eisen J.A."/>
        </authorList>
    </citation>
    <scope>NUCLEOTIDE SEQUENCE [LARGE SCALE GENOMIC DNA]</scope>
    <source>
        <strain evidence="3">DSM 18391 / NRRL B-41598 / KBS 63</strain>
    </source>
</reference>
<sequence>MSGQLVSILVPTYNRADCLLETLDCVLAQTHKDWELILIDDGSTDGTGDLVAAHFHGDTRLRYIYQQNAGVSHARNTGLRAAKGDFITFLDSDDLWMPWKLEAQLACMAARPEVGMVWTDMEAIDHEGHLLESRHLRTMYSAYRYHHMETLFEGNLPAAAVPGMPAAAYQQETPVRLYFGDIFAPMILGSLVHTSTVMLRRERALLVAGFDETLKRSGEDYDFHLRTCKEGPVALLDAPAIRYRKGRADRLTRHTDASAINFLATVEKAVASDTEGRLRKQDVELVRREANEWIAEEKFKLRDGRGVRQHVFRALRRNPRKRRLVVLVVLSYIPPALLDLVLRSYRSAKAKLRG</sequence>
<gene>
    <name evidence="2" type="ordered locus">Terro_2807</name>
</gene>
<organism evidence="2 3">
    <name type="scientific">Terriglobus roseus (strain DSM 18391 / NRRL B-41598 / KBS 63)</name>
    <dbReference type="NCBI Taxonomy" id="926566"/>
    <lineage>
        <taxon>Bacteria</taxon>
        <taxon>Pseudomonadati</taxon>
        <taxon>Acidobacteriota</taxon>
        <taxon>Terriglobia</taxon>
        <taxon>Terriglobales</taxon>
        <taxon>Acidobacteriaceae</taxon>
        <taxon>Terriglobus</taxon>
    </lineage>
</organism>
<dbReference type="EMBL" id="CP003379">
    <property type="protein sequence ID" value="AFL89043.1"/>
    <property type="molecule type" value="Genomic_DNA"/>
</dbReference>
<dbReference type="CDD" id="cd00761">
    <property type="entry name" value="Glyco_tranf_GTA_type"/>
    <property type="match status" value="1"/>
</dbReference>
<dbReference type="HOGENOM" id="CLU_025996_0_0_0"/>
<dbReference type="AlphaFoldDB" id="I3ZIH5"/>
<dbReference type="RefSeq" id="WP_014786307.1">
    <property type="nucleotide sequence ID" value="NC_018014.1"/>
</dbReference>
<dbReference type="STRING" id="926566.Terro_2807"/>
<evidence type="ECO:0000313" key="2">
    <source>
        <dbReference type="EMBL" id="AFL89043.1"/>
    </source>
</evidence>
<feature type="domain" description="Glycosyltransferase 2-like" evidence="1">
    <location>
        <begin position="7"/>
        <end position="119"/>
    </location>
</feature>
<name>I3ZIH5_TERRK</name>
<dbReference type="SUPFAM" id="SSF53448">
    <property type="entry name" value="Nucleotide-diphospho-sugar transferases"/>
    <property type="match status" value="1"/>
</dbReference>
<dbReference type="Proteomes" id="UP000006056">
    <property type="component" value="Chromosome"/>
</dbReference>
<keyword evidence="2" id="KW-0808">Transferase</keyword>
<dbReference type="GO" id="GO:0016740">
    <property type="term" value="F:transferase activity"/>
    <property type="evidence" value="ECO:0007669"/>
    <property type="project" value="UniProtKB-KW"/>
</dbReference>
<dbReference type="InterPro" id="IPR029044">
    <property type="entry name" value="Nucleotide-diphossugar_trans"/>
</dbReference>
<dbReference type="InterPro" id="IPR050834">
    <property type="entry name" value="Glycosyltransf_2"/>
</dbReference>